<sequence>MRVSRWLRLACTINMLAIPLLFSCAVLSGEFTAHAITDAHPDLRIDTPPGLWAVITYIVIEALLAVVALYVLWQMRALFGGYAQGEVLTVDSARRLLRSGRGLLTLAATGVLAHSVQTVLLSAGNAPGQRQLSITLSDADLGFLLCGGLLLVVGWAMVEAAHVAEENRGFV</sequence>
<evidence type="ECO:0000313" key="3">
    <source>
        <dbReference type="Proteomes" id="UP000786693"/>
    </source>
</evidence>
<keyword evidence="1" id="KW-1133">Transmembrane helix</keyword>
<gene>
    <name evidence="2" type="ORF">JANAI62_30300</name>
</gene>
<evidence type="ECO:0000313" key="2">
    <source>
        <dbReference type="EMBL" id="GIT96407.1"/>
    </source>
</evidence>
<name>A0ABQ4NPS9_9RHOB</name>
<feature type="transmembrane region" description="Helical" evidence="1">
    <location>
        <begin position="51"/>
        <end position="73"/>
    </location>
</feature>
<feature type="transmembrane region" description="Helical" evidence="1">
    <location>
        <begin position="102"/>
        <end position="121"/>
    </location>
</feature>
<proteinExistence type="predicted"/>
<reference evidence="2 3" key="1">
    <citation type="submission" date="2021-05" db="EMBL/GenBank/DDBJ databases">
        <title>Bacteria Genome sequencing.</title>
        <authorList>
            <person name="Takabe Y."/>
            <person name="Nakajima Y."/>
            <person name="Suzuki S."/>
            <person name="Shiozaki T."/>
        </authorList>
    </citation>
    <scope>NUCLEOTIDE SEQUENCE [LARGE SCALE GENOMIC DNA]</scope>
    <source>
        <strain evidence="2 3">AI_62</strain>
    </source>
</reference>
<keyword evidence="1" id="KW-0472">Membrane</keyword>
<comment type="caution">
    <text evidence="2">The sequence shown here is derived from an EMBL/GenBank/DDBJ whole genome shotgun (WGS) entry which is preliminary data.</text>
</comment>
<protein>
    <recommendedName>
        <fullName evidence="4">DUF2975 domain-containing protein</fullName>
    </recommendedName>
</protein>
<keyword evidence="1" id="KW-0812">Transmembrane</keyword>
<organism evidence="2 3">
    <name type="scientific">Jannaschia pagri</name>
    <dbReference type="NCBI Taxonomy" id="2829797"/>
    <lineage>
        <taxon>Bacteria</taxon>
        <taxon>Pseudomonadati</taxon>
        <taxon>Pseudomonadota</taxon>
        <taxon>Alphaproteobacteria</taxon>
        <taxon>Rhodobacterales</taxon>
        <taxon>Roseobacteraceae</taxon>
        <taxon>Jannaschia</taxon>
    </lineage>
</organism>
<evidence type="ECO:0000256" key="1">
    <source>
        <dbReference type="SAM" id="Phobius"/>
    </source>
</evidence>
<dbReference type="EMBL" id="BPFH01000006">
    <property type="protein sequence ID" value="GIT96407.1"/>
    <property type="molecule type" value="Genomic_DNA"/>
</dbReference>
<accession>A0ABQ4NPS9</accession>
<feature type="transmembrane region" description="Helical" evidence="1">
    <location>
        <begin position="141"/>
        <end position="158"/>
    </location>
</feature>
<evidence type="ECO:0008006" key="4">
    <source>
        <dbReference type="Google" id="ProtNLM"/>
    </source>
</evidence>
<dbReference type="PROSITE" id="PS51257">
    <property type="entry name" value="PROKAR_LIPOPROTEIN"/>
    <property type="match status" value="1"/>
</dbReference>
<dbReference type="Proteomes" id="UP000786693">
    <property type="component" value="Unassembled WGS sequence"/>
</dbReference>
<keyword evidence="3" id="KW-1185">Reference proteome</keyword>